<dbReference type="RefSeq" id="WP_090229267.1">
    <property type="nucleotide sequence ID" value="NZ_FNJC01000003.1"/>
</dbReference>
<comment type="caution">
    <text evidence="10">The sequence shown here is derived from an EMBL/GenBank/DDBJ whole genome shotgun (WGS) entry which is preliminary data.</text>
</comment>
<evidence type="ECO:0000256" key="6">
    <source>
        <dbReference type="ARBA" id="ARBA00022989"/>
    </source>
</evidence>
<keyword evidence="7 9" id="KW-0472">Membrane</keyword>
<keyword evidence="5 9" id="KW-0812">Transmembrane</keyword>
<keyword evidence="4" id="KW-0997">Cell inner membrane</keyword>
<comment type="subcellular location">
    <subcellularLocation>
        <location evidence="1">Cell inner membrane</location>
        <topology evidence="1">Multi-pass membrane protein</topology>
    </subcellularLocation>
</comment>
<dbReference type="InterPro" id="IPR006507">
    <property type="entry name" value="UPF0283"/>
</dbReference>
<dbReference type="PANTHER" id="PTHR39342">
    <property type="entry name" value="UPF0283 MEMBRANE PROTEIN YCJF"/>
    <property type="match status" value="1"/>
</dbReference>
<organism evidence="10 11">
    <name type="scientific">Filomicrobium insigne</name>
    <dbReference type="NCBI Taxonomy" id="418854"/>
    <lineage>
        <taxon>Bacteria</taxon>
        <taxon>Pseudomonadati</taxon>
        <taxon>Pseudomonadota</taxon>
        <taxon>Alphaproteobacteria</taxon>
        <taxon>Hyphomicrobiales</taxon>
        <taxon>Hyphomicrobiaceae</taxon>
        <taxon>Filomicrobium</taxon>
    </lineage>
</organism>
<sequence>MTGGARGGRKPQAFAPDDPDFIVTEEIPHRQSDAGGAPSDATNTDAGDTSVSSLRTTTRRSLGWGTLLLGSLVSLGLLAATLWVTDFVTATLARDDWVGWLALGLASLAALAATALILRELIGFFRMARLARLRRDAETALRTRDAAMERRVVQSLKTHVARSRDGRWDVRRFREEERHMRAPGALLSLGERVLLARPDAQARRLVYESARRVGAVTALVPIGFIVVGFVLFENLRMVRRLAGAYGGRPGFFGGLRLFGWIIGHMAATGVIALTDDLWGQVLGQDMLRRISRKLGEGAFNGAMTARLGVAAISVCRPVPFTETKPPRARHIFYEAFPELRPAFGAKGTSKNRDSQGED</sequence>
<reference evidence="10 11" key="1">
    <citation type="submission" date="2016-10" db="EMBL/GenBank/DDBJ databases">
        <authorList>
            <person name="Varghese N."/>
            <person name="Submissions S."/>
        </authorList>
    </citation>
    <scope>NUCLEOTIDE SEQUENCE [LARGE SCALE GENOMIC DNA]</scope>
    <source>
        <strain evidence="10 11">CGMCC 1.6497</strain>
    </source>
</reference>
<proteinExistence type="inferred from homology"/>
<evidence type="ECO:0000313" key="10">
    <source>
        <dbReference type="EMBL" id="SDP26978.1"/>
    </source>
</evidence>
<evidence type="ECO:0000313" key="11">
    <source>
        <dbReference type="Proteomes" id="UP000198795"/>
    </source>
</evidence>
<name>A0A1H0RDJ5_9HYPH</name>
<feature type="transmembrane region" description="Helical" evidence="9">
    <location>
        <begin position="97"/>
        <end position="118"/>
    </location>
</feature>
<feature type="transmembrane region" description="Helical" evidence="9">
    <location>
        <begin position="213"/>
        <end position="232"/>
    </location>
</feature>
<dbReference type="Pfam" id="PF05128">
    <property type="entry name" value="DUF697"/>
    <property type="match status" value="1"/>
</dbReference>
<keyword evidence="3" id="KW-1003">Cell membrane</keyword>
<keyword evidence="6 9" id="KW-1133">Transmembrane helix</keyword>
<dbReference type="NCBIfam" id="TIGR01620">
    <property type="entry name" value="hyp_HI0043"/>
    <property type="match status" value="1"/>
</dbReference>
<dbReference type="InterPro" id="IPR021147">
    <property type="entry name" value="DUF697"/>
</dbReference>
<gene>
    <name evidence="10" type="ORF">SAMN04488061_2677</name>
</gene>
<feature type="transmembrane region" description="Helical" evidence="9">
    <location>
        <begin position="62"/>
        <end position="85"/>
    </location>
</feature>
<keyword evidence="11" id="KW-1185">Reference proteome</keyword>
<evidence type="ECO:0000256" key="1">
    <source>
        <dbReference type="ARBA" id="ARBA00004429"/>
    </source>
</evidence>
<feature type="transmembrane region" description="Helical" evidence="9">
    <location>
        <begin position="257"/>
        <end position="278"/>
    </location>
</feature>
<evidence type="ECO:0000256" key="7">
    <source>
        <dbReference type="ARBA" id="ARBA00023136"/>
    </source>
</evidence>
<evidence type="ECO:0000256" key="4">
    <source>
        <dbReference type="ARBA" id="ARBA00022519"/>
    </source>
</evidence>
<evidence type="ECO:0000256" key="9">
    <source>
        <dbReference type="SAM" id="Phobius"/>
    </source>
</evidence>
<evidence type="ECO:0000256" key="2">
    <source>
        <dbReference type="ARBA" id="ARBA00008255"/>
    </source>
</evidence>
<dbReference type="EMBL" id="FNJC01000003">
    <property type="protein sequence ID" value="SDP26978.1"/>
    <property type="molecule type" value="Genomic_DNA"/>
</dbReference>
<dbReference type="PANTHER" id="PTHR39342:SF1">
    <property type="entry name" value="UPF0283 MEMBRANE PROTEIN YCJF"/>
    <property type="match status" value="1"/>
</dbReference>
<dbReference type="Proteomes" id="UP000198795">
    <property type="component" value="Unassembled WGS sequence"/>
</dbReference>
<feature type="region of interest" description="Disordered" evidence="8">
    <location>
        <begin position="1"/>
        <end position="52"/>
    </location>
</feature>
<protein>
    <submittedName>
        <fullName evidence="10">Membrane protein</fullName>
    </submittedName>
</protein>
<evidence type="ECO:0000256" key="5">
    <source>
        <dbReference type="ARBA" id="ARBA00022692"/>
    </source>
</evidence>
<accession>A0A1H0RDJ5</accession>
<comment type="similarity">
    <text evidence="2">Belongs to the UPF0283 family.</text>
</comment>
<evidence type="ECO:0000256" key="8">
    <source>
        <dbReference type="SAM" id="MobiDB-lite"/>
    </source>
</evidence>
<evidence type="ECO:0000256" key="3">
    <source>
        <dbReference type="ARBA" id="ARBA00022475"/>
    </source>
</evidence>